<reference evidence="11 12" key="1">
    <citation type="submission" date="2008-10" db="EMBL/GenBank/DDBJ databases">
        <title>Genome sequence of Clostridium botulinum A2 Kyoto.</title>
        <authorList>
            <person name="Shrivastava S."/>
            <person name="Brinkac L.M."/>
            <person name="Brown J.L."/>
            <person name="Bruce D."/>
            <person name="Detter C.C."/>
            <person name="Johnson E.A."/>
            <person name="Munk C.A."/>
            <person name="Smith L.A."/>
            <person name="Smith T.J."/>
            <person name="Sutton G."/>
            <person name="Brettin T.S."/>
        </authorList>
    </citation>
    <scope>NUCLEOTIDE SEQUENCE [LARGE SCALE GENOMIC DNA]</scope>
    <source>
        <strain evidence="12">Kyoto / Type A2</strain>
    </source>
</reference>
<dbReference type="eggNOG" id="COG3568">
    <property type="taxonomic scope" value="Bacteria"/>
</dbReference>
<evidence type="ECO:0000259" key="10">
    <source>
        <dbReference type="Pfam" id="PF03372"/>
    </source>
</evidence>
<dbReference type="AlphaFoldDB" id="C1FP02"/>
<keyword evidence="9" id="KW-0472">Membrane</keyword>
<feature type="domain" description="Endonuclease/exonuclease/phosphatase" evidence="10">
    <location>
        <begin position="67"/>
        <end position="341"/>
    </location>
</feature>
<evidence type="ECO:0000256" key="9">
    <source>
        <dbReference type="SAM" id="Phobius"/>
    </source>
</evidence>
<accession>C1FP02</accession>
<keyword evidence="8" id="KW-0234">DNA repair</keyword>
<comment type="cofactor">
    <cofactor evidence="2">
        <name>Mg(2+)</name>
        <dbReference type="ChEBI" id="CHEBI:18420"/>
    </cofactor>
</comment>
<comment type="cofactor">
    <cofactor evidence="1">
        <name>Mn(2+)</name>
        <dbReference type="ChEBI" id="CHEBI:29035"/>
    </cofactor>
</comment>
<evidence type="ECO:0000256" key="4">
    <source>
        <dbReference type="ARBA" id="ARBA00022723"/>
    </source>
</evidence>
<dbReference type="GO" id="GO:0006281">
    <property type="term" value="P:DNA repair"/>
    <property type="evidence" value="ECO:0007669"/>
    <property type="project" value="UniProtKB-KW"/>
</dbReference>
<proteinExistence type="predicted"/>
<keyword evidence="4" id="KW-0479">Metal-binding</keyword>
<dbReference type="Proteomes" id="UP000001374">
    <property type="component" value="Chromosome"/>
</dbReference>
<dbReference type="InterPro" id="IPR005135">
    <property type="entry name" value="Endo/exonuclease/phosphatase"/>
</dbReference>
<evidence type="ECO:0000256" key="1">
    <source>
        <dbReference type="ARBA" id="ARBA00001936"/>
    </source>
</evidence>
<dbReference type="Gene3D" id="3.60.10.10">
    <property type="entry name" value="Endonuclease/exonuclease/phosphatase"/>
    <property type="match status" value="1"/>
</dbReference>
<evidence type="ECO:0000313" key="12">
    <source>
        <dbReference type="Proteomes" id="UP000001374"/>
    </source>
</evidence>
<keyword evidence="11" id="KW-0255">Endonuclease</keyword>
<evidence type="ECO:0000256" key="8">
    <source>
        <dbReference type="ARBA" id="ARBA00023204"/>
    </source>
</evidence>
<dbReference type="EMBL" id="CP001581">
    <property type="protein sequence ID" value="ACO85476.1"/>
    <property type="molecule type" value="Genomic_DNA"/>
</dbReference>
<dbReference type="SUPFAM" id="SSF56219">
    <property type="entry name" value="DNase I-like"/>
    <property type="match status" value="1"/>
</dbReference>
<name>C1FP02_CLOBJ</name>
<dbReference type="PANTHER" id="PTHR15822">
    <property type="entry name" value="TRAF AND TNF RECEPTOR-ASSOCIATED PROTEIN"/>
    <property type="match status" value="1"/>
</dbReference>
<evidence type="ECO:0000256" key="2">
    <source>
        <dbReference type="ARBA" id="ARBA00001946"/>
    </source>
</evidence>
<feature type="transmembrane region" description="Helical" evidence="9">
    <location>
        <begin position="12"/>
        <end position="33"/>
    </location>
</feature>
<keyword evidence="6" id="KW-0378">Hydrolase</keyword>
<dbReference type="Pfam" id="PF03372">
    <property type="entry name" value="Exo_endo_phos"/>
    <property type="match status" value="1"/>
</dbReference>
<sequence>MERGWCLKLKKIGQVLLGIIILVILIIAGYILFMTVTDYKPEDKIQLSIEGQTEDRLNLKDSFSIVTFNIGYGGMDDKQDFFMDGGKGSRSSSKEKTIENMREITSFLKKDNSSFIFLQEVDTNSTRSFRIDQYDYLKNSLKAYSSSMALNYKTPWVPVPILKPHGTVNAGLANLSKYKINSATRYQYPGKESWPRQLAELDRCFLESRVSLENNRELVLINSHLSAYDKGGKIRKQQLSFLKNYIIKEYKKGNYIIVGGDWNHLIPGTDPLMFKTTEKWPDWLQKIPNDFKPEGFKWVADKNVPTTRTDATPYKKGENFTAVIDGFLVSDNIEATSVKAYSMEFKNTDHNPVKMEFKLK</sequence>
<gene>
    <name evidence="11" type="ordered locus">CLM_2022</name>
</gene>
<evidence type="ECO:0000256" key="7">
    <source>
        <dbReference type="ARBA" id="ARBA00022842"/>
    </source>
</evidence>
<dbReference type="GO" id="GO:0004527">
    <property type="term" value="F:exonuclease activity"/>
    <property type="evidence" value="ECO:0007669"/>
    <property type="project" value="UniProtKB-KW"/>
</dbReference>
<evidence type="ECO:0000256" key="3">
    <source>
        <dbReference type="ARBA" id="ARBA00022722"/>
    </source>
</evidence>
<dbReference type="KEGG" id="cby:CLM_2022"/>
<dbReference type="GO" id="GO:0046872">
    <property type="term" value="F:metal ion binding"/>
    <property type="evidence" value="ECO:0007669"/>
    <property type="project" value="UniProtKB-KW"/>
</dbReference>
<dbReference type="HOGENOM" id="CLU_065532_0_0_9"/>
<keyword evidence="3" id="KW-0540">Nuclease</keyword>
<evidence type="ECO:0000256" key="6">
    <source>
        <dbReference type="ARBA" id="ARBA00022801"/>
    </source>
</evidence>
<dbReference type="FunFam" id="3.60.10.10:FF:000194">
    <property type="entry name" value="Endonuclease/exonuclease/phosphatase family protein"/>
    <property type="match status" value="1"/>
</dbReference>
<dbReference type="InterPro" id="IPR051547">
    <property type="entry name" value="TDP2-like"/>
</dbReference>
<evidence type="ECO:0000256" key="5">
    <source>
        <dbReference type="ARBA" id="ARBA00022763"/>
    </source>
</evidence>
<keyword evidence="9" id="KW-1133">Transmembrane helix</keyword>
<evidence type="ECO:0000313" key="11">
    <source>
        <dbReference type="EMBL" id="ACO85476.1"/>
    </source>
</evidence>
<keyword evidence="7" id="KW-0460">Magnesium</keyword>
<keyword evidence="5" id="KW-0227">DNA damage</keyword>
<dbReference type="PANTHER" id="PTHR15822:SF4">
    <property type="entry name" value="TYROSYL-DNA PHOSPHODIESTERASE 2"/>
    <property type="match status" value="1"/>
</dbReference>
<dbReference type="InterPro" id="IPR036691">
    <property type="entry name" value="Endo/exonu/phosph_ase_sf"/>
</dbReference>
<organism evidence="11 12">
    <name type="scientific">Clostridium botulinum (strain Kyoto / Type A2)</name>
    <dbReference type="NCBI Taxonomy" id="536232"/>
    <lineage>
        <taxon>Bacteria</taxon>
        <taxon>Bacillati</taxon>
        <taxon>Bacillota</taxon>
        <taxon>Clostridia</taxon>
        <taxon>Eubacteriales</taxon>
        <taxon>Clostridiaceae</taxon>
        <taxon>Clostridium</taxon>
    </lineage>
</organism>
<keyword evidence="11" id="KW-0269">Exonuclease</keyword>
<keyword evidence="9" id="KW-0812">Transmembrane</keyword>
<protein>
    <submittedName>
        <fullName evidence="11">Endonuclease/exonuclease/phosphatase family protein</fullName>
    </submittedName>
</protein>
<dbReference type="GO" id="GO:0004519">
    <property type="term" value="F:endonuclease activity"/>
    <property type="evidence" value="ECO:0007669"/>
    <property type="project" value="UniProtKB-KW"/>
</dbReference>